<evidence type="ECO:0000313" key="8">
    <source>
        <dbReference type="EMBL" id="CUR41253.1"/>
    </source>
</evidence>
<evidence type="ECO:0000256" key="1">
    <source>
        <dbReference type="ARBA" id="ARBA00004921"/>
    </source>
</evidence>
<dbReference type="PIRSF" id="PIRSF001359">
    <property type="entry name" value="F_bP_aldolase_II"/>
    <property type="match status" value="1"/>
</dbReference>
<accession>A0A0U5D5P7</accession>
<dbReference type="Gene3D" id="3.20.20.70">
    <property type="entry name" value="Aldolase class I"/>
    <property type="match status" value="1"/>
</dbReference>
<gene>
    <name evidence="8" type="ORF">LRLP16767_LR202_01315</name>
</gene>
<feature type="binding site" evidence="7">
    <location>
        <position position="108"/>
    </location>
    <ligand>
        <name>Zn(2+)</name>
        <dbReference type="ChEBI" id="CHEBI:29105"/>
        <label>2</label>
    </ligand>
</feature>
<sequence>MMAYFNNGNKLFDDARKNQYAIGAYNINNLEWTRAILRAAAETNTPVLIQVSMGAAKYMGGYKFVKDMVEDQMDAMEIKVPVILNLDHGDYDAAIECINLGYSSVMFDGHKLPIEENYAKTKEIVQLAHSRGIAVEAEIGKVGENQDTSSGELADVEDAMAFAAMGVDRLACGIGNIHGIYPANWPGLDFDRLQEIANAIDIPLVLHGGSGIPREQVQKAISMGIAKVNINTEFQLAFQDATRKYIENELDLNKEQKGYDPRKLLLPGTDAITAKMKDMIEWLGTPAVA</sequence>
<evidence type="ECO:0000313" key="9">
    <source>
        <dbReference type="Proteomes" id="UP000235484"/>
    </source>
</evidence>
<dbReference type="InterPro" id="IPR050246">
    <property type="entry name" value="Class_II_FBP_aldolase"/>
</dbReference>
<dbReference type="InterPro" id="IPR011289">
    <property type="entry name" value="Fruc_bis_ald_class-2"/>
</dbReference>
<dbReference type="AlphaFoldDB" id="A0A0U5D5P7"/>
<dbReference type="PANTHER" id="PTHR30304:SF0">
    <property type="entry name" value="D-TAGATOSE-1,6-BISPHOSPHATE ALDOLASE SUBUNIT GATY-RELATED"/>
    <property type="match status" value="1"/>
</dbReference>
<dbReference type="EC" id="4.1.2.13" evidence="8"/>
<dbReference type="EMBL" id="LN887612">
    <property type="protein sequence ID" value="CUR41253.1"/>
    <property type="molecule type" value="Genomic_DNA"/>
</dbReference>
<dbReference type="CDD" id="cd00947">
    <property type="entry name" value="TBP_aldolase_IIB"/>
    <property type="match status" value="1"/>
</dbReference>
<keyword evidence="3 7" id="KW-0862">Zinc</keyword>
<dbReference type="Proteomes" id="UP000235484">
    <property type="component" value="Unassembled WGS sequence"/>
</dbReference>
<evidence type="ECO:0000256" key="5">
    <source>
        <dbReference type="PIRSR" id="PIRSR001359-1"/>
    </source>
</evidence>
<keyword evidence="2 7" id="KW-0479">Metal-binding</keyword>
<organism evidence="8 9">
    <name type="scientific">Limosilactobacillus reuteri</name>
    <name type="common">Lactobacillus reuteri</name>
    <dbReference type="NCBI Taxonomy" id="1598"/>
    <lineage>
        <taxon>Bacteria</taxon>
        <taxon>Bacillati</taxon>
        <taxon>Bacillota</taxon>
        <taxon>Bacilli</taxon>
        <taxon>Lactobacillales</taxon>
        <taxon>Lactobacillaceae</taxon>
        <taxon>Limosilactobacillus</taxon>
    </lineage>
</organism>
<dbReference type="GO" id="GO:0006096">
    <property type="term" value="P:glycolytic process"/>
    <property type="evidence" value="ECO:0007669"/>
    <property type="project" value="InterPro"/>
</dbReference>
<evidence type="ECO:0000256" key="3">
    <source>
        <dbReference type="ARBA" id="ARBA00022833"/>
    </source>
</evidence>
<dbReference type="Pfam" id="PF01116">
    <property type="entry name" value="F_bP_aldolase"/>
    <property type="match status" value="1"/>
</dbReference>
<feature type="binding site" evidence="7">
    <location>
        <position position="207"/>
    </location>
    <ligand>
        <name>Zn(2+)</name>
        <dbReference type="ChEBI" id="CHEBI:29105"/>
        <label>1</label>
        <note>catalytic</note>
    </ligand>
</feature>
<dbReference type="GO" id="GO:0004332">
    <property type="term" value="F:fructose-bisphosphate aldolase activity"/>
    <property type="evidence" value="ECO:0007669"/>
    <property type="project" value="UniProtKB-EC"/>
</dbReference>
<feature type="binding site" evidence="7">
    <location>
        <position position="88"/>
    </location>
    <ligand>
        <name>Zn(2+)</name>
        <dbReference type="ChEBI" id="CHEBI:29105"/>
        <label>1</label>
        <note>catalytic</note>
    </ligand>
</feature>
<dbReference type="PANTHER" id="PTHR30304">
    <property type="entry name" value="D-TAGATOSE-1,6-BISPHOSPHATE ALDOLASE"/>
    <property type="match status" value="1"/>
</dbReference>
<dbReference type="SUPFAM" id="SSF51569">
    <property type="entry name" value="Aldolase"/>
    <property type="match status" value="1"/>
</dbReference>
<dbReference type="NCBIfam" id="TIGR00167">
    <property type="entry name" value="cbbA"/>
    <property type="match status" value="1"/>
</dbReference>
<keyword evidence="4 8" id="KW-0456">Lyase</keyword>
<protein>
    <submittedName>
        <fullName evidence="8">Fructose-bisphosphate aldolase class II</fullName>
        <ecNumber evidence="8">4.1.2.13</ecNumber>
    </submittedName>
</protein>
<dbReference type="InterPro" id="IPR000771">
    <property type="entry name" value="FBA_II"/>
</dbReference>
<evidence type="ECO:0000256" key="2">
    <source>
        <dbReference type="ARBA" id="ARBA00022723"/>
    </source>
</evidence>
<dbReference type="InterPro" id="IPR013785">
    <property type="entry name" value="Aldolase_TIM"/>
</dbReference>
<name>A0A0U5D5P7_LIMRT</name>
<evidence type="ECO:0000256" key="7">
    <source>
        <dbReference type="PIRSR" id="PIRSR001359-3"/>
    </source>
</evidence>
<feature type="binding site" evidence="6">
    <location>
        <begin position="208"/>
        <end position="210"/>
    </location>
    <ligand>
        <name>dihydroxyacetone phosphate</name>
        <dbReference type="ChEBI" id="CHEBI:57642"/>
    </ligand>
</feature>
<evidence type="ECO:0000256" key="4">
    <source>
        <dbReference type="ARBA" id="ARBA00023239"/>
    </source>
</evidence>
<comment type="pathway">
    <text evidence="1">Carbohydrate degradation.</text>
</comment>
<evidence type="ECO:0000256" key="6">
    <source>
        <dbReference type="PIRSR" id="PIRSR001359-2"/>
    </source>
</evidence>
<feature type="binding site" evidence="7">
    <location>
        <position position="178"/>
    </location>
    <ligand>
        <name>Zn(2+)</name>
        <dbReference type="ChEBI" id="CHEBI:29105"/>
        <label>1</label>
        <note>catalytic</note>
    </ligand>
</feature>
<proteinExistence type="predicted"/>
<feature type="active site" description="Proton donor" evidence="5">
    <location>
        <position position="87"/>
    </location>
</feature>
<feature type="binding site" evidence="7">
    <location>
        <position position="138"/>
    </location>
    <ligand>
        <name>Zn(2+)</name>
        <dbReference type="ChEBI" id="CHEBI:29105"/>
        <label>2</label>
    </ligand>
</feature>
<dbReference type="GO" id="GO:0030388">
    <property type="term" value="P:fructose 1,6-bisphosphate metabolic process"/>
    <property type="evidence" value="ECO:0007669"/>
    <property type="project" value="InterPro"/>
</dbReference>
<feature type="binding site" evidence="6">
    <location>
        <position position="179"/>
    </location>
    <ligand>
        <name>dihydroxyacetone phosphate</name>
        <dbReference type="ChEBI" id="CHEBI:57642"/>
    </ligand>
</feature>
<comment type="cofactor">
    <cofactor evidence="7">
        <name>Zn(2+)</name>
        <dbReference type="ChEBI" id="CHEBI:29105"/>
    </cofactor>
    <text evidence="7">Binds 2 Zn(2+) ions per subunit. One is catalytic and the other provides a structural contribution.</text>
</comment>
<feature type="binding site" evidence="6">
    <location>
        <begin position="229"/>
        <end position="232"/>
    </location>
    <ligand>
        <name>dihydroxyacetone phosphate</name>
        <dbReference type="ChEBI" id="CHEBI:57642"/>
    </ligand>
</feature>
<dbReference type="GO" id="GO:0008270">
    <property type="term" value="F:zinc ion binding"/>
    <property type="evidence" value="ECO:0007669"/>
    <property type="project" value="InterPro"/>
</dbReference>
<reference evidence="9" key="1">
    <citation type="submission" date="2015-10" db="EMBL/GenBank/DDBJ databases">
        <authorList>
            <person name="Crossman L.C."/>
        </authorList>
    </citation>
    <scope>NUCLEOTIDE SEQUENCE [LARGE SCALE GENOMIC DNA]</scope>
    <source>
        <strain evidence="9">20-2</strain>
    </source>
</reference>
<dbReference type="NCBIfam" id="TIGR01859">
    <property type="entry name" value="fruc_bis_ald"/>
    <property type="match status" value="1"/>
</dbReference>